<dbReference type="SMART" id="SM00245">
    <property type="entry name" value="TSPc"/>
    <property type="match status" value="1"/>
</dbReference>
<dbReference type="AlphaFoldDB" id="A0A846TPZ7"/>
<dbReference type="InterPro" id="IPR005151">
    <property type="entry name" value="Tail-specific_protease"/>
</dbReference>
<protein>
    <submittedName>
        <fullName evidence="2">S41 family peptidase</fullName>
    </submittedName>
</protein>
<name>A0A846TPZ7_9BACI</name>
<dbReference type="Pfam" id="PF03572">
    <property type="entry name" value="Peptidase_S41"/>
    <property type="match status" value="1"/>
</dbReference>
<dbReference type="Pfam" id="PF11918">
    <property type="entry name" value="Peptidase_S41_N"/>
    <property type="match status" value="1"/>
</dbReference>
<dbReference type="GO" id="GO:0008236">
    <property type="term" value="F:serine-type peptidase activity"/>
    <property type="evidence" value="ECO:0007669"/>
    <property type="project" value="InterPro"/>
</dbReference>
<accession>A0A846TPZ7</accession>
<evidence type="ECO:0000313" key="3">
    <source>
        <dbReference type="Proteomes" id="UP000587942"/>
    </source>
</evidence>
<dbReference type="InterPro" id="IPR029045">
    <property type="entry name" value="ClpP/crotonase-like_dom_sf"/>
</dbReference>
<dbReference type="Proteomes" id="UP000587942">
    <property type="component" value="Unassembled WGS sequence"/>
</dbReference>
<dbReference type="SUPFAM" id="SSF52096">
    <property type="entry name" value="ClpP/crotonase"/>
    <property type="match status" value="1"/>
</dbReference>
<evidence type="ECO:0000313" key="2">
    <source>
        <dbReference type="EMBL" id="NKE07772.1"/>
    </source>
</evidence>
<sequence length="316" mass="36249">MDHLSLKSEFHHFVIRSMDLLRANYVFPDAAEEICGHLEKRMKDGYYFDAETYEEFKKLFEHDIQSINGDKHLHIWLQGESDDESEKMIEEYKRVAEKNNFGFHKVERLAGNIGYIDLRVFYDMDTVPEASETAISAMNFVGHSDALIIDLRKNMGGSAFMVALIASYLLKEPTHIESFYNRSDDKTSQVWTLPYVPGRLFLEKPVFILTSMKTFSAGELFAYALKHLGRATVIGESTGGGAQPGNYHQVTPKLRLFIPSGRSISPFTGDNWERQGVLPDFETSAEEALHIARDMALDKIKEKYEGRKEYQFLFED</sequence>
<dbReference type="Gene3D" id="3.30.750.44">
    <property type="match status" value="1"/>
</dbReference>
<dbReference type="GO" id="GO:0006508">
    <property type="term" value="P:proteolysis"/>
    <property type="evidence" value="ECO:0007669"/>
    <property type="project" value="InterPro"/>
</dbReference>
<gene>
    <name evidence="2" type="ORF">GWK17_20185</name>
</gene>
<dbReference type="PANTHER" id="PTHR11261">
    <property type="entry name" value="INTERPHOTORECEPTOR RETINOID-BINDING PROTEIN"/>
    <property type="match status" value="1"/>
</dbReference>
<feature type="domain" description="Tail specific protease" evidence="1">
    <location>
        <begin position="81"/>
        <end position="284"/>
    </location>
</feature>
<reference evidence="2 3" key="1">
    <citation type="submission" date="2020-03" db="EMBL/GenBank/DDBJ databases">
        <authorList>
            <person name="Sun Q."/>
        </authorList>
    </citation>
    <scope>NUCLEOTIDE SEQUENCE [LARGE SCALE GENOMIC DNA]</scope>
    <source>
        <strain evidence="2 3">KACC 21451</strain>
    </source>
</reference>
<dbReference type="Gene3D" id="3.90.226.10">
    <property type="entry name" value="2-enoyl-CoA Hydratase, Chain A, domain 1"/>
    <property type="match status" value="1"/>
</dbReference>
<dbReference type="EMBL" id="JAAVUM010000020">
    <property type="protein sequence ID" value="NKE07772.1"/>
    <property type="molecule type" value="Genomic_DNA"/>
</dbReference>
<dbReference type="CDD" id="cd07563">
    <property type="entry name" value="Peptidase_S41_IRBP"/>
    <property type="match status" value="1"/>
</dbReference>
<evidence type="ECO:0000259" key="1">
    <source>
        <dbReference type="SMART" id="SM00245"/>
    </source>
</evidence>
<proteinExistence type="predicted"/>
<organism evidence="2 3">
    <name type="scientific">Mesobacillus selenatarsenatis</name>
    <dbReference type="NCBI Taxonomy" id="388741"/>
    <lineage>
        <taxon>Bacteria</taxon>
        <taxon>Bacillati</taxon>
        <taxon>Bacillota</taxon>
        <taxon>Bacilli</taxon>
        <taxon>Bacillales</taxon>
        <taxon>Bacillaceae</taxon>
        <taxon>Mesobacillus</taxon>
    </lineage>
</organism>
<dbReference type="RefSeq" id="WP_167834140.1">
    <property type="nucleotide sequence ID" value="NZ_JAAVUM010000020.1"/>
</dbReference>
<dbReference type="PANTHER" id="PTHR11261:SF3">
    <property type="entry name" value="RETINOL-BINDING PROTEIN 3"/>
    <property type="match status" value="1"/>
</dbReference>
<comment type="caution">
    <text evidence="2">The sequence shown here is derived from an EMBL/GenBank/DDBJ whole genome shotgun (WGS) entry which is preliminary data.</text>
</comment>